<keyword evidence="4 5" id="KW-0472">Membrane</keyword>
<comment type="subcellular location">
    <subcellularLocation>
        <location evidence="1">Membrane</location>
        <topology evidence="1">Multi-pass membrane protein</topology>
    </subcellularLocation>
</comment>
<evidence type="ECO:0000313" key="7">
    <source>
        <dbReference type="Proteomes" id="UP001549363"/>
    </source>
</evidence>
<feature type="transmembrane region" description="Helical" evidence="5">
    <location>
        <begin position="12"/>
        <end position="32"/>
    </location>
</feature>
<keyword evidence="3 5" id="KW-1133">Transmembrane helix</keyword>
<sequence>MIYMETKWSKVIIHASAFFAPFLVPILFFLISTDEEVKGISIQALLFQIVMWVLIAIAGILSFVLIGLPFLLIFGIMTFIVPIIGIVKAISDEPWRYPIVGRWV</sequence>
<protein>
    <submittedName>
        <fullName evidence="6">Membrane protein</fullName>
    </submittedName>
</protein>
<gene>
    <name evidence="6" type="ORF">ABIA69_002881</name>
</gene>
<comment type="caution">
    <text evidence="6">The sequence shown here is derived from an EMBL/GenBank/DDBJ whole genome shotgun (WGS) entry which is preliminary data.</text>
</comment>
<dbReference type="Proteomes" id="UP001549363">
    <property type="component" value="Unassembled WGS sequence"/>
</dbReference>
<evidence type="ECO:0000256" key="4">
    <source>
        <dbReference type="ARBA" id="ARBA00023136"/>
    </source>
</evidence>
<name>A0ABV2PLT1_9BACI</name>
<reference evidence="6 7" key="1">
    <citation type="submission" date="2024-06" db="EMBL/GenBank/DDBJ databases">
        <title>Sorghum-associated microbial communities from plants grown in Nebraska, USA.</title>
        <authorList>
            <person name="Schachtman D."/>
        </authorList>
    </citation>
    <scope>NUCLEOTIDE SEQUENCE [LARGE SCALE GENOMIC DNA]</scope>
    <source>
        <strain evidence="6 7">736</strain>
    </source>
</reference>
<proteinExistence type="predicted"/>
<evidence type="ECO:0000256" key="2">
    <source>
        <dbReference type="ARBA" id="ARBA00022692"/>
    </source>
</evidence>
<dbReference type="InterPro" id="IPR019109">
    <property type="entry name" value="MamF_MmsF"/>
</dbReference>
<evidence type="ECO:0000256" key="1">
    <source>
        <dbReference type="ARBA" id="ARBA00004141"/>
    </source>
</evidence>
<feature type="transmembrane region" description="Helical" evidence="5">
    <location>
        <begin position="44"/>
        <end position="64"/>
    </location>
</feature>
<evidence type="ECO:0000256" key="3">
    <source>
        <dbReference type="ARBA" id="ARBA00022989"/>
    </source>
</evidence>
<dbReference type="Pfam" id="PF09685">
    <property type="entry name" value="MamF_MmsF"/>
    <property type="match status" value="1"/>
</dbReference>
<keyword evidence="2 5" id="KW-0812">Transmembrane</keyword>
<feature type="transmembrane region" description="Helical" evidence="5">
    <location>
        <begin position="70"/>
        <end position="90"/>
    </location>
</feature>
<evidence type="ECO:0000256" key="5">
    <source>
        <dbReference type="SAM" id="Phobius"/>
    </source>
</evidence>
<organism evidence="6 7">
    <name type="scientific">Lysinibacillus parviboronicapiens</name>
    <dbReference type="NCBI Taxonomy" id="436516"/>
    <lineage>
        <taxon>Bacteria</taxon>
        <taxon>Bacillati</taxon>
        <taxon>Bacillota</taxon>
        <taxon>Bacilli</taxon>
        <taxon>Bacillales</taxon>
        <taxon>Bacillaceae</taxon>
        <taxon>Lysinibacillus</taxon>
    </lineage>
</organism>
<keyword evidence="7" id="KW-1185">Reference proteome</keyword>
<evidence type="ECO:0000313" key="6">
    <source>
        <dbReference type="EMBL" id="MET4561711.1"/>
    </source>
</evidence>
<dbReference type="EMBL" id="JBEPSB010000013">
    <property type="protein sequence ID" value="MET4561711.1"/>
    <property type="molecule type" value="Genomic_DNA"/>
</dbReference>
<accession>A0ABV2PLT1</accession>